<comment type="subcellular location">
    <subcellularLocation>
        <location evidence="1">Cell membrane</location>
        <topology evidence="1">Multi-pass membrane protein</topology>
    </subcellularLocation>
</comment>
<feature type="domain" description="EamA" evidence="7">
    <location>
        <begin position="12"/>
        <end position="151"/>
    </location>
</feature>
<feature type="transmembrane region" description="Helical" evidence="6">
    <location>
        <begin position="158"/>
        <end position="182"/>
    </location>
</feature>
<evidence type="ECO:0000256" key="1">
    <source>
        <dbReference type="ARBA" id="ARBA00004651"/>
    </source>
</evidence>
<dbReference type="InterPro" id="IPR037185">
    <property type="entry name" value="EmrE-like"/>
</dbReference>
<keyword evidence="9" id="KW-1185">Reference proteome</keyword>
<feature type="transmembrane region" description="Helical" evidence="6">
    <location>
        <begin position="78"/>
        <end position="96"/>
    </location>
</feature>
<accession>A0A0G2ZFH3</accession>
<dbReference type="STRING" id="1330330.IX53_06445"/>
<proteinExistence type="predicted"/>
<name>A0A0G2ZFH3_9BACT</name>
<gene>
    <name evidence="8" type="ORF">IX53_06445</name>
</gene>
<evidence type="ECO:0000256" key="2">
    <source>
        <dbReference type="ARBA" id="ARBA00022475"/>
    </source>
</evidence>
<keyword evidence="5 6" id="KW-0472">Membrane</keyword>
<feature type="transmembrane region" description="Helical" evidence="6">
    <location>
        <begin position="108"/>
        <end position="127"/>
    </location>
</feature>
<evidence type="ECO:0000259" key="7">
    <source>
        <dbReference type="Pfam" id="PF00892"/>
    </source>
</evidence>
<evidence type="ECO:0000313" key="8">
    <source>
        <dbReference type="EMBL" id="AKI98304.1"/>
    </source>
</evidence>
<evidence type="ECO:0000256" key="3">
    <source>
        <dbReference type="ARBA" id="ARBA00022692"/>
    </source>
</evidence>
<evidence type="ECO:0000256" key="5">
    <source>
        <dbReference type="ARBA" id="ARBA00023136"/>
    </source>
</evidence>
<dbReference type="KEGG" id="kpf:IX53_06445"/>
<keyword evidence="3 6" id="KW-0812">Transmembrane</keyword>
<dbReference type="PANTHER" id="PTHR32322">
    <property type="entry name" value="INNER MEMBRANE TRANSPORTER"/>
    <property type="match status" value="1"/>
</dbReference>
<dbReference type="SUPFAM" id="SSF103481">
    <property type="entry name" value="Multidrug resistance efflux transporter EmrE"/>
    <property type="match status" value="2"/>
</dbReference>
<evidence type="ECO:0000313" key="9">
    <source>
        <dbReference type="Proteomes" id="UP000035159"/>
    </source>
</evidence>
<dbReference type="InterPro" id="IPR000620">
    <property type="entry name" value="EamA_dom"/>
</dbReference>
<feature type="transmembrane region" description="Helical" evidence="6">
    <location>
        <begin position="255"/>
        <end position="273"/>
    </location>
</feature>
<dbReference type="OrthoDB" id="3190463at2"/>
<protein>
    <submittedName>
        <fullName evidence="8">Multidrug transporter</fullName>
    </submittedName>
</protein>
<keyword evidence="2" id="KW-1003">Cell membrane</keyword>
<feature type="transmembrane region" description="Helical" evidence="6">
    <location>
        <begin position="220"/>
        <end position="243"/>
    </location>
</feature>
<dbReference type="InterPro" id="IPR050638">
    <property type="entry name" value="AA-Vitamin_Transporters"/>
</dbReference>
<organism evidence="8 9">
    <name type="scientific">Kosmotoga pacifica</name>
    <dbReference type="NCBI Taxonomy" id="1330330"/>
    <lineage>
        <taxon>Bacteria</taxon>
        <taxon>Thermotogati</taxon>
        <taxon>Thermotogota</taxon>
        <taxon>Thermotogae</taxon>
        <taxon>Kosmotogales</taxon>
        <taxon>Kosmotogaceae</taxon>
        <taxon>Kosmotoga</taxon>
    </lineage>
</organism>
<dbReference type="Pfam" id="PF00892">
    <property type="entry name" value="EamA"/>
    <property type="match status" value="2"/>
</dbReference>
<dbReference type="PANTHER" id="PTHR32322:SF18">
    <property type="entry name" value="S-ADENOSYLMETHIONINE_S-ADENOSYLHOMOCYSTEINE TRANSPORTER"/>
    <property type="match status" value="1"/>
</dbReference>
<feature type="transmembrane region" description="Helical" evidence="6">
    <location>
        <begin position="47"/>
        <end position="66"/>
    </location>
</feature>
<feature type="transmembrane region" description="Helical" evidence="6">
    <location>
        <begin position="134"/>
        <end position="152"/>
    </location>
</feature>
<feature type="transmembrane region" description="Helical" evidence="6">
    <location>
        <begin position="194"/>
        <end position="214"/>
    </location>
</feature>
<dbReference type="EMBL" id="CP011232">
    <property type="protein sequence ID" value="AKI98304.1"/>
    <property type="molecule type" value="Genomic_DNA"/>
</dbReference>
<feature type="domain" description="EamA" evidence="7">
    <location>
        <begin position="163"/>
        <end position="297"/>
    </location>
</feature>
<evidence type="ECO:0000256" key="4">
    <source>
        <dbReference type="ARBA" id="ARBA00022989"/>
    </source>
</evidence>
<dbReference type="GO" id="GO:0005886">
    <property type="term" value="C:plasma membrane"/>
    <property type="evidence" value="ECO:0007669"/>
    <property type="project" value="UniProtKB-SubCell"/>
</dbReference>
<dbReference type="PATRIC" id="fig|1330330.3.peg.1305"/>
<dbReference type="AlphaFoldDB" id="A0A0G2ZFH3"/>
<feature type="transmembrane region" description="Helical" evidence="6">
    <location>
        <begin position="9"/>
        <end position="27"/>
    </location>
</feature>
<evidence type="ECO:0000256" key="6">
    <source>
        <dbReference type="SAM" id="Phobius"/>
    </source>
</evidence>
<feature type="transmembrane region" description="Helical" evidence="6">
    <location>
        <begin position="279"/>
        <end position="298"/>
    </location>
</feature>
<sequence>MSNRTGNSYYMALMAITASLLWGSAFPVLKISFSELDITPGDISEKLVFAGIRFLGAGLMLFLFSPATRKVMPKKREFYGLFMLGLLQTAIQYTLFYNGLSNTTGVKASIIISSGNFFVVLLAHFVYRDDRINWKKAIGLTAGFSGVLIANLNNGVDFGFTLSGEGLLILSTLVGAIGTILAKQLSIGINPFAVSGWQMLLGSFFLIGIGFPGMENGLHFTALAVVLLIYSSFLSAAAFSLWYTVLKYSKAGEVTIYRFIIPLSGALFSALFIPGETITLYTLLALVLAVIGIIVVNYRRV</sequence>
<keyword evidence="4 6" id="KW-1133">Transmembrane helix</keyword>
<dbReference type="Proteomes" id="UP000035159">
    <property type="component" value="Chromosome"/>
</dbReference>
<reference evidence="8 9" key="1">
    <citation type="submission" date="2015-04" db="EMBL/GenBank/DDBJ databases">
        <title>Complete Genome Sequence of Kosmotoga pacifica SLHLJ1.</title>
        <authorList>
            <person name="Jiang L.J."/>
            <person name="Shao Z.Z."/>
            <person name="Jebbar M."/>
        </authorList>
    </citation>
    <scope>NUCLEOTIDE SEQUENCE [LARGE SCALE GENOMIC DNA]</scope>
    <source>
        <strain evidence="8 9">SLHLJ1</strain>
    </source>
</reference>